<keyword evidence="3" id="KW-1185">Reference proteome</keyword>
<evidence type="ECO:0000256" key="1">
    <source>
        <dbReference type="SAM" id="MobiDB-lite"/>
    </source>
</evidence>
<feature type="region of interest" description="Disordered" evidence="1">
    <location>
        <begin position="1"/>
        <end position="24"/>
    </location>
</feature>
<name>A0ABW1UFY5_9LACO</name>
<sequence length="222" mass="25087">MVKQGHYASSSRQQRARQLKQHHQVQADRVIEPTAVTEFLLVRYHLTQGKQQRPIVRKTMQQFLTQWLALATTAETSNWSLTTITTQTLQQFNLQLPWQGYAIINQNWTRFQAFLTKEVPAVPLQARLHVSATLTPAAWQTLLSQQLAVNALLGLFGQSEQQLEQLKATQVESLQASIQTATGIDWEKVASLLAPLKNNEAATSRTKTWLAQLDKLAVADFD</sequence>
<feature type="compositionally biased region" description="Basic residues" evidence="1">
    <location>
        <begin position="14"/>
        <end position="23"/>
    </location>
</feature>
<evidence type="ECO:0000313" key="3">
    <source>
        <dbReference type="Proteomes" id="UP001596227"/>
    </source>
</evidence>
<dbReference type="RefSeq" id="WP_137608298.1">
    <property type="nucleotide sequence ID" value="NZ_BJDH01000017.1"/>
</dbReference>
<dbReference type="Proteomes" id="UP001596227">
    <property type="component" value="Unassembled WGS sequence"/>
</dbReference>
<accession>A0ABW1UFY5</accession>
<protein>
    <submittedName>
        <fullName evidence="2">Uncharacterized protein</fullName>
    </submittedName>
</protein>
<gene>
    <name evidence="2" type="ORF">ACFQH1_03140</name>
</gene>
<organism evidence="2 3">
    <name type="scientific">Lactiplantibacillus daoliensis</name>
    <dbReference type="NCBI Taxonomy" id="2559916"/>
    <lineage>
        <taxon>Bacteria</taxon>
        <taxon>Bacillati</taxon>
        <taxon>Bacillota</taxon>
        <taxon>Bacilli</taxon>
        <taxon>Lactobacillales</taxon>
        <taxon>Lactobacillaceae</taxon>
        <taxon>Lactiplantibacillus</taxon>
    </lineage>
</organism>
<comment type="caution">
    <text evidence="2">The sequence shown here is derived from an EMBL/GenBank/DDBJ whole genome shotgun (WGS) entry which is preliminary data.</text>
</comment>
<evidence type="ECO:0000313" key="2">
    <source>
        <dbReference type="EMBL" id="MFC6294197.1"/>
    </source>
</evidence>
<dbReference type="EMBL" id="JBHSSB010000014">
    <property type="protein sequence ID" value="MFC6294197.1"/>
    <property type="molecule type" value="Genomic_DNA"/>
</dbReference>
<reference evidence="3" key="1">
    <citation type="journal article" date="2019" name="Int. J. Syst. Evol. Microbiol.">
        <title>The Global Catalogue of Microorganisms (GCM) 10K type strain sequencing project: providing services to taxonomists for standard genome sequencing and annotation.</title>
        <authorList>
            <consortium name="The Broad Institute Genomics Platform"/>
            <consortium name="The Broad Institute Genome Sequencing Center for Infectious Disease"/>
            <person name="Wu L."/>
            <person name="Ma J."/>
        </authorList>
    </citation>
    <scope>NUCLEOTIDE SEQUENCE [LARGE SCALE GENOMIC DNA]</scope>
    <source>
        <strain evidence="3">CCM 8934</strain>
    </source>
</reference>
<proteinExistence type="predicted"/>